<dbReference type="PANTHER" id="PTHR48100">
    <property type="entry name" value="BROAD-SPECIFICITY PHOSPHATASE YOR283W-RELATED"/>
    <property type="match status" value="1"/>
</dbReference>
<gene>
    <name evidence="1" type="ORF">A5707_02565</name>
</gene>
<dbReference type="InterPro" id="IPR050275">
    <property type="entry name" value="PGM_Phosphatase"/>
</dbReference>
<dbReference type="Gene3D" id="3.40.50.1240">
    <property type="entry name" value="Phosphoglycerate mutase-like"/>
    <property type="match status" value="1"/>
</dbReference>
<dbReference type="GO" id="GO:0016791">
    <property type="term" value="F:phosphatase activity"/>
    <property type="evidence" value="ECO:0007669"/>
    <property type="project" value="TreeGrafter"/>
</dbReference>
<dbReference type="AlphaFoldDB" id="A0A1A2Z4Z8"/>
<dbReference type="InterPro" id="IPR013078">
    <property type="entry name" value="His_Pase_superF_clade-1"/>
</dbReference>
<dbReference type="Proteomes" id="UP000093592">
    <property type="component" value="Unassembled WGS sequence"/>
</dbReference>
<dbReference type="RefSeq" id="WP_065015133.1">
    <property type="nucleotide sequence ID" value="NZ_LZKJ01000132.1"/>
</dbReference>
<proteinExistence type="predicted"/>
<sequence length="192" mass="20758">MLGRVDGRSARGEVIRLTLVSHAMTEALAAGRFPTDEPLNGAGYRQVDASIDLGVADVALAGPEKRTRQTAELLGLQPTIEPQLADLDCGRWRGHVLGGVRPAELAVWLTDPTRAPHGGESVVDLVDRVRAWLDSLTTTRSRLIAVTHPSVIRAAILVTLDAPAKSFWRMDIAPASVTVMRFRGHAWTLLTS</sequence>
<dbReference type="InterPro" id="IPR029033">
    <property type="entry name" value="His_PPase_superfam"/>
</dbReference>
<accession>A0A1A2Z4Z8</accession>
<dbReference type="Pfam" id="PF00300">
    <property type="entry name" value="His_Phos_1"/>
    <property type="match status" value="1"/>
</dbReference>
<name>A0A1A2Z4Z8_9MYCO</name>
<evidence type="ECO:0000313" key="2">
    <source>
        <dbReference type="Proteomes" id="UP000093592"/>
    </source>
</evidence>
<dbReference type="SMART" id="SM00855">
    <property type="entry name" value="PGAM"/>
    <property type="match status" value="1"/>
</dbReference>
<organism evidence="1 2">
    <name type="scientific">Mycobacterium kyorinense</name>
    <dbReference type="NCBI Taxonomy" id="487514"/>
    <lineage>
        <taxon>Bacteria</taxon>
        <taxon>Bacillati</taxon>
        <taxon>Actinomycetota</taxon>
        <taxon>Actinomycetes</taxon>
        <taxon>Mycobacteriales</taxon>
        <taxon>Mycobacteriaceae</taxon>
        <taxon>Mycobacterium</taxon>
    </lineage>
</organism>
<dbReference type="CDD" id="cd07067">
    <property type="entry name" value="HP_PGM_like"/>
    <property type="match status" value="1"/>
</dbReference>
<reference evidence="2" key="1">
    <citation type="submission" date="2016-06" db="EMBL/GenBank/DDBJ databases">
        <authorList>
            <person name="Sutton G."/>
            <person name="Brinkac L."/>
            <person name="Sanka R."/>
            <person name="Adams M."/>
            <person name="Lau E."/>
            <person name="Sam S."/>
            <person name="Sreng N."/>
            <person name="Him V."/>
            <person name="Kerleguer A."/>
            <person name="Cheng S."/>
        </authorList>
    </citation>
    <scope>NUCLEOTIDE SEQUENCE [LARGE SCALE GENOMIC DNA]</scope>
    <source>
        <strain evidence="2">E861</strain>
    </source>
</reference>
<dbReference type="PANTHER" id="PTHR48100:SF10">
    <property type="entry name" value="2-CARBOXY-D-ARABINITOL-1-PHOSPHATASE-RELATED"/>
    <property type="match status" value="1"/>
</dbReference>
<protein>
    <submittedName>
        <fullName evidence="1">Histidine phosphatase</fullName>
    </submittedName>
</protein>
<comment type="caution">
    <text evidence="1">The sequence shown here is derived from an EMBL/GenBank/DDBJ whole genome shotgun (WGS) entry which is preliminary data.</text>
</comment>
<dbReference type="SUPFAM" id="SSF53254">
    <property type="entry name" value="Phosphoglycerate mutase-like"/>
    <property type="match status" value="1"/>
</dbReference>
<dbReference type="OrthoDB" id="7502553at2"/>
<evidence type="ECO:0000313" key="1">
    <source>
        <dbReference type="EMBL" id="OBI44738.1"/>
    </source>
</evidence>
<dbReference type="EMBL" id="LZKJ01000132">
    <property type="protein sequence ID" value="OBI44738.1"/>
    <property type="molecule type" value="Genomic_DNA"/>
</dbReference>